<evidence type="ECO:0000313" key="1">
    <source>
        <dbReference type="EMBL" id="GAJ04784.1"/>
    </source>
</evidence>
<feature type="non-terminal residue" evidence="1">
    <location>
        <position position="1"/>
    </location>
</feature>
<gene>
    <name evidence="1" type="ORF">S12H4_44877</name>
</gene>
<dbReference type="EMBL" id="BARW01027692">
    <property type="protein sequence ID" value="GAJ04784.1"/>
    <property type="molecule type" value="Genomic_DNA"/>
</dbReference>
<reference evidence="1" key="1">
    <citation type="journal article" date="2014" name="Front. Microbiol.">
        <title>High frequency of phylogenetically diverse reductive dehalogenase-homologous genes in deep subseafloor sedimentary metagenomes.</title>
        <authorList>
            <person name="Kawai M."/>
            <person name="Futagami T."/>
            <person name="Toyoda A."/>
            <person name="Takaki Y."/>
            <person name="Nishi S."/>
            <person name="Hori S."/>
            <person name="Arai W."/>
            <person name="Tsubouchi T."/>
            <person name="Morono Y."/>
            <person name="Uchiyama I."/>
            <person name="Ito T."/>
            <person name="Fujiyama A."/>
            <person name="Inagaki F."/>
            <person name="Takami H."/>
        </authorList>
    </citation>
    <scope>NUCLEOTIDE SEQUENCE</scope>
    <source>
        <strain evidence="1">Expedition CK06-06</strain>
    </source>
</reference>
<protein>
    <submittedName>
        <fullName evidence="1">Uncharacterized protein</fullName>
    </submittedName>
</protein>
<sequence>VKIKHTPRNPVTDESGKTTLYHFEIDRKHFDQFDLEMITNPKNRKTNFVLNSFAGKVSKYVPPVIEKGSVKETEKWIDAEMSKETFHALIQTDEWGVIVSATVNLLQGHYGGSDDIEDFLA</sequence>
<name>X1THM3_9ZZZZ</name>
<organism evidence="1">
    <name type="scientific">marine sediment metagenome</name>
    <dbReference type="NCBI Taxonomy" id="412755"/>
    <lineage>
        <taxon>unclassified sequences</taxon>
        <taxon>metagenomes</taxon>
        <taxon>ecological metagenomes</taxon>
    </lineage>
</organism>
<comment type="caution">
    <text evidence="1">The sequence shown here is derived from an EMBL/GenBank/DDBJ whole genome shotgun (WGS) entry which is preliminary data.</text>
</comment>
<dbReference type="AlphaFoldDB" id="X1THM3"/>
<accession>X1THM3</accession>
<proteinExistence type="predicted"/>